<dbReference type="GO" id="GO:0000724">
    <property type="term" value="P:double-strand break repair via homologous recombination"/>
    <property type="evidence" value="ECO:0007669"/>
    <property type="project" value="UniProtKB-UniRule"/>
</dbReference>
<dbReference type="InterPro" id="IPR027417">
    <property type="entry name" value="P-loop_NTPase"/>
</dbReference>
<evidence type="ECO:0000256" key="1">
    <source>
        <dbReference type="ARBA" id="ARBA00022722"/>
    </source>
</evidence>
<dbReference type="SUPFAM" id="SSF52540">
    <property type="entry name" value="P-loop containing nucleoside triphosphate hydrolases"/>
    <property type="match status" value="2"/>
</dbReference>
<comment type="similarity">
    <text evidence="10">Belongs to the RecC family.</text>
</comment>
<evidence type="ECO:0000256" key="10">
    <source>
        <dbReference type="HAMAP-Rule" id="MF_01486"/>
    </source>
</evidence>
<dbReference type="GO" id="GO:0003678">
    <property type="term" value="F:DNA helicase activity"/>
    <property type="evidence" value="ECO:0007669"/>
    <property type="project" value="UniProtKB-UniRule"/>
</dbReference>
<dbReference type="InterPro" id="IPR006697">
    <property type="entry name" value="RecC"/>
</dbReference>
<evidence type="ECO:0000256" key="4">
    <source>
        <dbReference type="ARBA" id="ARBA00022801"/>
    </source>
</evidence>
<dbReference type="EMBL" id="QFOI01000153">
    <property type="protein sequence ID" value="PZP48679.1"/>
    <property type="molecule type" value="Genomic_DNA"/>
</dbReference>
<dbReference type="AlphaFoldDB" id="A0A2W5H3Y3"/>
<dbReference type="Proteomes" id="UP000249645">
    <property type="component" value="Unassembled WGS sequence"/>
</dbReference>
<dbReference type="GO" id="GO:0009338">
    <property type="term" value="C:exodeoxyribonuclease V complex"/>
    <property type="evidence" value="ECO:0007669"/>
    <property type="project" value="InterPro"/>
</dbReference>
<name>A0A2W5H3Y3_9SPHI</name>
<keyword evidence="5 10" id="KW-0347">Helicase</keyword>
<dbReference type="Gene3D" id="1.10.10.990">
    <property type="match status" value="1"/>
</dbReference>
<dbReference type="GO" id="GO:0003677">
    <property type="term" value="F:DNA binding"/>
    <property type="evidence" value="ECO:0007669"/>
    <property type="project" value="UniProtKB-UniRule"/>
</dbReference>
<protein>
    <recommendedName>
        <fullName evidence="10">RecBCD enzyme subunit RecC</fullName>
    </recommendedName>
    <alternativeName>
        <fullName evidence="10">Exonuclease V subunit RecC</fullName>
        <shortName evidence="10">ExoV subunit RecC</shortName>
    </alternativeName>
    <alternativeName>
        <fullName evidence="10">Helicase/nuclease RecBCD subunit RecC</fullName>
    </alternativeName>
</protein>
<dbReference type="InterPro" id="IPR011335">
    <property type="entry name" value="Restrct_endonuc-II-like"/>
</dbReference>
<comment type="subunit">
    <text evidence="10">Heterotrimer of RecB, RecC and RecD. All subunits contribute to DNA-binding.</text>
</comment>
<keyword evidence="8 10" id="KW-0238">DNA-binding</keyword>
<dbReference type="PANTHER" id="PTHR30591">
    <property type="entry name" value="RECBCD ENZYME SUBUNIT RECC"/>
    <property type="match status" value="1"/>
</dbReference>
<keyword evidence="9 10" id="KW-0234">DNA repair</keyword>
<evidence type="ECO:0000256" key="2">
    <source>
        <dbReference type="ARBA" id="ARBA00022741"/>
    </source>
</evidence>
<keyword evidence="6 10" id="KW-0269">Exonuclease</keyword>
<dbReference type="PANTHER" id="PTHR30591:SF1">
    <property type="entry name" value="RECBCD ENZYME SUBUNIT RECC"/>
    <property type="match status" value="1"/>
</dbReference>
<comment type="caution">
    <text evidence="12">The sequence shown here is derived from an EMBL/GenBank/DDBJ whole genome shotgun (WGS) entry which is preliminary data.</text>
</comment>
<evidence type="ECO:0000313" key="12">
    <source>
        <dbReference type="EMBL" id="PZP48679.1"/>
    </source>
</evidence>
<comment type="function">
    <text evidence="10">A helicase/nuclease that prepares dsDNA breaks (DSB) for recombinational DNA repair. Binds to DSBs and unwinds DNA via a highly rapid and processive ATP-dependent bidirectional helicase activity. Unwinds dsDNA until it encounters a Chi (crossover hotspot instigator) sequence from the 3' direction. Cuts ssDNA a few nucleotides 3' to the Chi site. The properties and activities of the enzyme are changed at Chi. The Chi-altered holoenzyme produces a long 3'-ssDNA overhang and facilitates RecA-binding to the ssDNA for homologous DNA recombination and repair. Holoenzyme degrades any linearized DNA that is unable to undergo homologous recombination. In the holoenzyme this subunit recognizes the wild-type Chi sequence, and when added to isolated RecB increases its ATP-dependent helicase processivity.</text>
</comment>
<evidence type="ECO:0000256" key="5">
    <source>
        <dbReference type="ARBA" id="ARBA00022806"/>
    </source>
</evidence>
<dbReference type="InterPro" id="IPR041500">
    <property type="entry name" value="RecC_C"/>
</dbReference>
<sequence length="1079" mass="124544">MSLHLEVSNSLVKLADTLLLKIAEGRRGVFEPITIVTQTEGINLWLREYIAKKNGIAANINFITPNDIVFKIFQILGGTYSETISRETLIWLLYKALGEDDFAHRFPEQYAYFLKPLSERDRKRMGMATKLADLFDQYQIYRQKVITQWNNATPKLFYAPSDWQEFLWKKIKAETPKDIQDKSLVKEFIDKEIFKKDNQQLLGKTIPDIYLFGLSIFTNYHLDILKTVAPWVNIHFFLLNPAPQIYWMDDKSDKQVAKWRSHKKGEEEMSLIGNPLLTNWGKVLQNTFRLLFRSEDLLNNYNDSHVIVPREDSMLHKIQGNIFNNNVDTNIQLSSDDLTDETLSIHSCYTIASEVDALYQYLVHLVDKKNVSLSARDISVMVSDIDQYEPYIRAVFDNAPYKFKYKIADVSVANGDTIYNALRLLLELNEQEFTSEKILQLLESSYIRKRFNLDNIDNVRSLVKYANIRFGVDGSVTDDTYIVSWQYGIQRLMFGLCMSGEMLMEENGKAFYPIDSIEGNGSKDVISFCHFVEMLISFIKKRNKQLAPTEWIIYVREVIDNLIYQVADNIDEDFYELSEHLVQYNDLSLMDLEPVAFDVFRLHFLTTLDSTKRSSLFINDGITFCSLIPMRSVPFKVIAMLGMTAKDFPRKEKPLSFSLLQQTYQLGDRNIKDNDKHLFLETLISAQEYLYISYIGNSVKDNTSLPSSILVEELIDYVQGLSSDASIDVRKFIVTQHPLHNYSSKYNSNDSKLYRYATEKKEEQDIFSEIAKEIPSSVFENISLSSLVAFFSNAPKAFYNHVLGIYYDEEVTLLPETEIFNLSNLDNAILKNEMLGKDDSQLESFKQKLKLTGKIPLKNVGEVSIEKIEEMVNPVRQYLSEAFPNITERSISIEIELYKGCKIVGDVGGLYNKNLVSVCFSTSIKKRLLRAYIQAMAGNVTGEITEMTFIIVDPKQESEMETKSITLSSVSIEKFLSYLKRLVDIYKKGMQSPYPFSDSVYFEMDFEKVAKLSQDDLEIFLEKKIASINSNLDSYSEKSFHQGIWKGQTAVDAFREAFDVVFSPIREVFPEIFEKKGRY</sequence>
<dbReference type="Gene3D" id="1.10.10.160">
    <property type="match status" value="1"/>
</dbReference>
<dbReference type="InterPro" id="IPR013986">
    <property type="entry name" value="DExx_box_DNA_helicase_dom_sf"/>
</dbReference>
<evidence type="ECO:0000256" key="6">
    <source>
        <dbReference type="ARBA" id="ARBA00022839"/>
    </source>
</evidence>
<dbReference type="HAMAP" id="MF_01486">
    <property type="entry name" value="RecC"/>
    <property type="match status" value="1"/>
</dbReference>
<organism evidence="12 13">
    <name type="scientific">Pseudopedobacter saltans</name>
    <dbReference type="NCBI Taxonomy" id="151895"/>
    <lineage>
        <taxon>Bacteria</taxon>
        <taxon>Pseudomonadati</taxon>
        <taxon>Bacteroidota</taxon>
        <taxon>Sphingobacteriia</taxon>
        <taxon>Sphingobacteriales</taxon>
        <taxon>Sphingobacteriaceae</taxon>
        <taxon>Pseudopedobacter</taxon>
    </lineage>
</organism>
<keyword evidence="3 10" id="KW-0227">DNA damage</keyword>
<dbReference type="Pfam" id="PF17946">
    <property type="entry name" value="RecC_C"/>
    <property type="match status" value="1"/>
</dbReference>
<evidence type="ECO:0000256" key="9">
    <source>
        <dbReference type="ARBA" id="ARBA00023204"/>
    </source>
</evidence>
<keyword evidence="4 10" id="KW-0378">Hydrolase</keyword>
<keyword evidence="7 10" id="KW-0067">ATP-binding</keyword>
<dbReference type="PIRSF" id="PIRSF000980">
    <property type="entry name" value="RecC"/>
    <property type="match status" value="1"/>
</dbReference>
<keyword evidence="2 10" id="KW-0547">Nucleotide-binding</keyword>
<comment type="miscellaneous">
    <text evidence="10">In the RecBCD complex, RecB has a slow 3'-5' helicase, an exonuclease activity and loads RecA onto ssDNA, RecD has a fast 5'-3' helicase activity, while RecC stimulates the ATPase and processivity of the RecB helicase and contributes to recognition of the Chi site.</text>
</comment>
<dbReference type="Gene3D" id="3.40.50.300">
    <property type="entry name" value="P-loop containing nucleotide triphosphate hydrolases"/>
    <property type="match status" value="2"/>
</dbReference>
<gene>
    <name evidence="10" type="primary">recC</name>
    <name evidence="12" type="ORF">DI598_09665</name>
</gene>
<accession>A0A2W5H3Y3</accession>
<dbReference type="Gene3D" id="3.40.50.10930">
    <property type="match status" value="1"/>
</dbReference>
<evidence type="ECO:0000256" key="8">
    <source>
        <dbReference type="ARBA" id="ARBA00023125"/>
    </source>
</evidence>
<dbReference type="SUPFAM" id="SSF52980">
    <property type="entry name" value="Restriction endonuclease-like"/>
    <property type="match status" value="1"/>
</dbReference>
<evidence type="ECO:0000313" key="13">
    <source>
        <dbReference type="Proteomes" id="UP000249645"/>
    </source>
</evidence>
<dbReference type="GO" id="GO:0008854">
    <property type="term" value="F:exodeoxyribonuclease V activity"/>
    <property type="evidence" value="ECO:0007669"/>
    <property type="project" value="InterPro"/>
</dbReference>
<evidence type="ECO:0000256" key="3">
    <source>
        <dbReference type="ARBA" id="ARBA00022763"/>
    </source>
</evidence>
<keyword evidence="1 10" id="KW-0540">Nuclease</keyword>
<evidence type="ECO:0000259" key="11">
    <source>
        <dbReference type="Pfam" id="PF17946"/>
    </source>
</evidence>
<dbReference type="Pfam" id="PF04257">
    <property type="entry name" value="Exonuc_V_gamma"/>
    <property type="match status" value="1"/>
</dbReference>
<evidence type="ECO:0000256" key="7">
    <source>
        <dbReference type="ARBA" id="ARBA00022840"/>
    </source>
</evidence>
<dbReference type="GO" id="GO:0005524">
    <property type="term" value="F:ATP binding"/>
    <property type="evidence" value="ECO:0007669"/>
    <property type="project" value="UniProtKB-UniRule"/>
</dbReference>
<feature type="domain" description="RecC C-terminal" evidence="11">
    <location>
        <begin position="780"/>
        <end position="997"/>
    </location>
</feature>
<proteinExistence type="inferred from homology"/>
<reference evidence="12 13" key="1">
    <citation type="submission" date="2017-11" db="EMBL/GenBank/DDBJ databases">
        <title>Infants hospitalized years apart are colonized by the same room-sourced microbial strains.</title>
        <authorList>
            <person name="Brooks B."/>
            <person name="Olm M.R."/>
            <person name="Firek B.A."/>
            <person name="Baker R."/>
            <person name="Thomas B.C."/>
            <person name="Morowitz M.J."/>
            <person name="Banfield J.F."/>
        </authorList>
    </citation>
    <scope>NUCLEOTIDE SEQUENCE [LARGE SCALE GENOMIC DNA]</scope>
    <source>
        <strain evidence="12">S2_009_000_R2_76</strain>
    </source>
</reference>